<reference evidence="1" key="1">
    <citation type="submission" date="2014-09" db="EMBL/GenBank/DDBJ databases">
        <authorList>
            <person name="Magalhaes I.L.F."/>
            <person name="Oliveira U."/>
            <person name="Santos F.R."/>
            <person name="Vidigal T.H.D.A."/>
            <person name="Brescovit A.D."/>
            <person name="Santos A.J."/>
        </authorList>
    </citation>
    <scope>NUCLEOTIDE SEQUENCE</scope>
    <source>
        <tissue evidence="1">Shoot tissue taken approximately 20 cm above the soil surface</tissue>
    </source>
</reference>
<proteinExistence type="predicted"/>
<protein>
    <submittedName>
        <fullName evidence="1">Uncharacterized protein</fullName>
    </submittedName>
</protein>
<evidence type="ECO:0000313" key="1">
    <source>
        <dbReference type="EMBL" id="JAD21949.1"/>
    </source>
</evidence>
<name>A0A0A8Y773_ARUDO</name>
<dbReference type="AlphaFoldDB" id="A0A0A8Y773"/>
<accession>A0A0A8Y773</accession>
<sequence length="46" mass="5575">MEEAKCQDSRRLGTCWWGFSILASKRCYYQTHFRRLMETNSLATWL</sequence>
<organism evidence="1">
    <name type="scientific">Arundo donax</name>
    <name type="common">Giant reed</name>
    <name type="synonym">Donax arundinaceus</name>
    <dbReference type="NCBI Taxonomy" id="35708"/>
    <lineage>
        <taxon>Eukaryota</taxon>
        <taxon>Viridiplantae</taxon>
        <taxon>Streptophyta</taxon>
        <taxon>Embryophyta</taxon>
        <taxon>Tracheophyta</taxon>
        <taxon>Spermatophyta</taxon>
        <taxon>Magnoliopsida</taxon>
        <taxon>Liliopsida</taxon>
        <taxon>Poales</taxon>
        <taxon>Poaceae</taxon>
        <taxon>PACMAD clade</taxon>
        <taxon>Arundinoideae</taxon>
        <taxon>Arundineae</taxon>
        <taxon>Arundo</taxon>
    </lineage>
</organism>
<dbReference type="EMBL" id="GBRH01275946">
    <property type="protein sequence ID" value="JAD21949.1"/>
    <property type="molecule type" value="Transcribed_RNA"/>
</dbReference>
<reference evidence="1" key="2">
    <citation type="journal article" date="2015" name="Data Brief">
        <title>Shoot transcriptome of the giant reed, Arundo donax.</title>
        <authorList>
            <person name="Barrero R.A."/>
            <person name="Guerrero F.D."/>
            <person name="Moolhuijzen P."/>
            <person name="Goolsby J.A."/>
            <person name="Tidwell J."/>
            <person name="Bellgard S.E."/>
            <person name="Bellgard M.I."/>
        </authorList>
    </citation>
    <scope>NUCLEOTIDE SEQUENCE</scope>
    <source>
        <tissue evidence="1">Shoot tissue taken approximately 20 cm above the soil surface</tissue>
    </source>
</reference>